<dbReference type="GO" id="GO:0006998">
    <property type="term" value="P:nuclear envelope organization"/>
    <property type="evidence" value="ECO:0007669"/>
    <property type="project" value="InterPro"/>
</dbReference>
<dbReference type="SMART" id="SM01042">
    <property type="entry name" value="Brr6_like_C_C"/>
    <property type="match status" value="1"/>
</dbReference>
<evidence type="ECO:0000259" key="2">
    <source>
        <dbReference type="SMART" id="SM01042"/>
    </source>
</evidence>
<keyword evidence="1" id="KW-1133">Transmembrane helix</keyword>
<dbReference type="VEuPathDB" id="PiroplasmaDB:TA14980"/>
<dbReference type="PANTHER" id="PTHR28136:SF1">
    <property type="entry name" value="NUCLEUS EXPORT PROTEIN BRL1"/>
    <property type="match status" value="1"/>
</dbReference>
<evidence type="ECO:0000313" key="3">
    <source>
        <dbReference type="EMBL" id="SVP90693.1"/>
    </source>
</evidence>
<dbReference type="EMBL" id="UIVT01000002">
    <property type="protein sequence ID" value="SVP90693.1"/>
    <property type="molecule type" value="Genomic_DNA"/>
</dbReference>
<feature type="transmembrane region" description="Helical" evidence="1">
    <location>
        <begin position="284"/>
        <end position="304"/>
    </location>
</feature>
<reference evidence="3" key="1">
    <citation type="submission" date="2018-07" db="EMBL/GenBank/DDBJ databases">
        <authorList>
            <person name="Quirk P.G."/>
            <person name="Krulwich T.A."/>
        </authorList>
    </citation>
    <scope>NUCLEOTIDE SEQUENCE</scope>
    <source>
        <strain evidence="3">Anand</strain>
    </source>
</reference>
<organism evidence="3">
    <name type="scientific">Theileria annulata</name>
    <dbReference type="NCBI Taxonomy" id="5874"/>
    <lineage>
        <taxon>Eukaryota</taxon>
        <taxon>Sar</taxon>
        <taxon>Alveolata</taxon>
        <taxon>Apicomplexa</taxon>
        <taxon>Aconoidasida</taxon>
        <taxon>Piroplasmida</taxon>
        <taxon>Theileriidae</taxon>
        <taxon>Theileria</taxon>
    </lineage>
</organism>
<dbReference type="PANTHER" id="PTHR28136">
    <property type="entry name" value="NUCLEUS EXPORT PROTEIN BRR6"/>
    <property type="match status" value="1"/>
</dbReference>
<accession>A0A3B0MKU1</accession>
<protein>
    <submittedName>
        <fullName evidence="3">Di-sulfide bridge nucleocytoplasmic transport domain containing protein, putative</fullName>
    </submittedName>
</protein>
<gene>
    <name evidence="3" type="ORF">TAT_000140400</name>
    <name evidence="4" type="ORF">TAV_000140400</name>
</gene>
<evidence type="ECO:0000313" key="4">
    <source>
        <dbReference type="EMBL" id="SVP91214.1"/>
    </source>
</evidence>
<feature type="domain" description="Brl1/Brr6" evidence="2">
    <location>
        <begin position="277"/>
        <end position="404"/>
    </location>
</feature>
<dbReference type="AlphaFoldDB" id="A0A3B0MKU1"/>
<dbReference type="EMBL" id="UIVS01000002">
    <property type="protein sequence ID" value="SVP91214.1"/>
    <property type="molecule type" value="Genomic_DNA"/>
</dbReference>
<name>A0A3B0MKU1_THEAN</name>
<keyword evidence="1" id="KW-0812">Transmembrane</keyword>
<feature type="transmembrane region" description="Helical" evidence="1">
    <location>
        <begin position="385"/>
        <end position="403"/>
    </location>
</feature>
<proteinExistence type="predicted"/>
<dbReference type="GO" id="GO:0031965">
    <property type="term" value="C:nuclear membrane"/>
    <property type="evidence" value="ECO:0007669"/>
    <property type="project" value="InterPro"/>
</dbReference>
<sequence length="432" mass="49094">MLEELNLNDELKSLKISNSNSFLPSASDSNTATSNDTLVSVNGADINNTTGVINTNIKLGDINKGPGDVDDDVLLTGYNIFVKLEKPIPDTVSYTDLTNPTDPANTHDMVDMDNSVNGHNTVNSVEADSTIDVVDENNTVENVENEKKSGWLMSSIKRTPKAHYVKNLKDLKKGKKNELQLFHPKNRSLSSQSSTVSTHTNNTHLTNNSHKFQKLYCQTCNKHNPLSLNKLNNYSAINPYVNKYLSCSPILSDGYSNDFVWDNSERNKRSKFDTENINNWLKTILNIIVTFILIYILIVIFIILRKDIINHINNNKTVVHNKSQVCFNEYTKNKCNVIKIPAMESKCKEWELCMKKDSLVYEDVSSISVEIIGSLINKLINQLDLKAILFLIIIILLVIIIKIKNRPKPDNQNHKMLNKYYVPNYKNFYPYT</sequence>
<dbReference type="Pfam" id="PF10104">
    <property type="entry name" value="Brr6_like_C_C"/>
    <property type="match status" value="1"/>
</dbReference>
<dbReference type="InterPro" id="IPR040202">
    <property type="entry name" value="Brl1/Brr6"/>
</dbReference>
<evidence type="ECO:0000256" key="1">
    <source>
        <dbReference type="SAM" id="Phobius"/>
    </source>
</evidence>
<dbReference type="GO" id="GO:0055088">
    <property type="term" value="P:lipid homeostasis"/>
    <property type="evidence" value="ECO:0007669"/>
    <property type="project" value="InterPro"/>
</dbReference>
<keyword evidence="1" id="KW-0472">Membrane</keyword>
<dbReference type="InterPro" id="IPR018767">
    <property type="entry name" value="Brl1/Brr6_dom"/>
</dbReference>